<dbReference type="KEGG" id="abut:Ami103574_03345"/>
<dbReference type="Proteomes" id="UP000466848">
    <property type="component" value="Chromosome"/>
</dbReference>
<dbReference type="Pfam" id="PF10719">
    <property type="entry name" value="ComFB"/>
    <property type="match status" value="1"/>
</dbReference>
<sequence>MAKKSNKTAHVLSLLTNGTSDLTEEERPLDKEPLPVEQRTTAEPPKAEPPKKEVLVQLPGSEEEDLLSDLIKDDLQKELDKQIRSKQDLLHSQEEDSNPHQRPPYSPTFMAMFGQHTVPAFPTEKNSPGQNPAAKEVPHNSESEQTKRGAEQTDQGQPSRKRVESESPVSLNQVKSEPYVLEDFDAENERPSQKTSSEPLRTRVASSSAGFGSIDRQATNTEAKATAAYQKLGIQAPSGQPNQQAPCNAAAYGQATYGRLNRVLHNFAEDILLAQAPPIMQSFNMCICQDCLYDVVAMALNNIKPLYFMVPPEQFAAKLTACQEQYSEGLNSELAKACIKVKLDPSHPRHPAPPR</sequence>
<feature type="compositionally biased region" description="Polar residues" evidence="1">
    <location>
        <begin position="193"/>
        <end position="217"/>
    </location>
</feature>
<organism evidence="2 3">
    <name type="scientific">Aminipila butyrica</name>
    <dbReference type="NCBI Taxonomy" id="433296"/>
    <lineage>
        <taxon>Bacteria</taxon>
        <taxon>Bacillati</taxon>
        <taxon>Bacillota</taxon>
        <taxon>Clostridia</taxon>
        <taxon>Peptostreptococcales</taxon>
        <taxon>Anaerovoracaceae</taxon>
        <taxon>Aminipila</taxon>
    </lineage>
</organism>
<feature type="region of interest" description="Disordered" evidence="1">
    <location>
        <begin position="1"/>
        <end position="53"/>
    </location>
</feature>
<reference evidence="2 3" key="1">
    <citation type="submission" date="2020-02" db="EMBL/GenBank/DDBJ databases">
        <authorList>
            <person name="Kim Y.B."/>
            <person name="Roh S.W."/>
        </authorList>
    </citation>
    <scope>NUCLEOTIDE SEQUENCE [LARGE SCALE GENOMIC DNA]</scope>
    <source>
        <strain evidence="2 3">DSM 103574</strain>
    </source>
</reference>
<dbReference type="AlphaFoldDB" id="A0A858BT86"/>
<keyword evidence="3" id="KW-1185">Reference proteome</keyword>
<feature type="compositionally biased region" description="Basic and acidic residues" evidence="1">
    <location>
        <begin position="78"/>
        <end position="99"/>
    </location>
</feature>
<feature type="region of interest" description="Disordered" evidence="1">
    <location>
        <begin position="78"/>
        <end position="217"/>
    </location>
</feature>
<gene>
    <name evidence="2" type="ORF">Ami103574_03345</name>
</gene>
<protein>
    <submittedName>
        <fullName evidence="2">Late competence development ComFB family protein</fullName>
    </submittedName>
</protein>
<dbReference type="InterPro" id="IPR019657">
    <property type="entry name" value="ComFB"/>
</dbReference>
<evidence type="ECO:0000313" key="3">
    <source>
        <dbReference type="Proteomes" id="UP000466848"/>
    </source>
</evidence>
<dbReference type="EMBL" id="CP048649">
    <property type="protein sequence ID" value="QIB68409.1"/>
    <property type="molecule type" value="Genomic_DNA"/>
</dbReference>
<proteinExistence type="predicted"/>
<accession>A0A858BT86</accession>
<dbReference type="RefSeq" id="WP_163065276.1">
    <property type="nucleotide sequence ID" value="NZ_CP048649.1"/>
</dbReference>
<evidence type="ECO:0000256" key="1">
    <source>
        <dbReference type="SAM" id="MobiDB-lite"/>
    </source>
</evidence>
<evidence type="ECO:0000313" key="2">
    <source>
        <dbReference type="EMBL" id="QIB68409.1"/>
    </source>
</evidence>
<feature type="compositionally biased region" description="Basic and acidic residues" evidence="1">
    <location>
        <begin position="136"/>
        <end position="151"/>
    </location>
</feature>
<name>A0A858BT86_9FIRM</name>
<feature type="compositionally biased region" description="Basic and acidic residues" evidence="1">
    <location>
        <begin position="25"/>
        <end position="34"/>
    </location>
</feature>